<organism evidence="3">
    <name type="scientific">marine sediment metagenome</name>
    <dbReference type="NCBI Taxonomy" id="412755"/>
    <lineage>
        <taxon>unclassified sequences</taxon>
        <taxon>metagenomes</taxon>
        <taxon>ecological metagenomes</taxon>
    </lineage>
</organism>
<keyword evidence="2" id="KW-0472">Membrane</keyword>
<dbReference type="Gene3D" id="3.30.110.70">
    <property type="entry name" value="Hypothetical protein apc22750. Chain B"/>
    <property type="match status" value="1"/>
</dbReference>
<keyword evidence="2" id="KW-1133">Transmembrane helix</keyword>
<dbReference type="InterPro" id="IPR002765">
    <property type="entry name" value="UPF0145_YbjQ-like"/>
</dbReference>
<dbReference type="AlphaFoldDB" id="X1FY46"/>
<dbReference type="EMBL" id="BARU01000844">
    <property type="protein sequence ID" value="GAH25698.1"/>
    <property type="molecule type" value="Genomic_DNA"/>
</dbReference>
<dbReference type="Pfam" id="PF01906">
    <property type="entry name" value="YbjQ_1"/>
    <property type="match status" value="1"/>
</dbReference>
<keyword evidence="2" id="KW-0812">Transmembrane</keyword>
<comment type="caution">
    <text evidence="3">The sequence shown here is derived from an EMBL/GenBank/DDBJ whole genome shotgun (WGS) entry which is preliminary data.</text>
</comment>
<sequence length="193" mass="21019">MKVVQLIIKSLRLVGSLAFVLGLFTAIFVGVPWYVYHEPTLPWWLKTAVYCLMGGILLVLLTVAAEQGKGKAQGKELPTAEPHSRVLIQNSTEVPNRKVTEILGLVKGHTIFAIWIGRDLSALVRLILGGELLEYTEMMSRARKIATGRMLTQAEELGADAVINVRFMTTSVMGSAAELLAYGTAVKLGKPAN</sequence>
<dbReference type="SUPFAM" id="SSF117782">
    <property type="entry name" value="YbjQ-like"/>
    <property type="match status" value="1"/>
</dbReference>
<dbReference type="PANTHER" id="PTHR34068">
    <property type="entry name" value="UPF0145 PROTEIN YBJQ"/>
    <property type="match status" value="1"/>
</dbReference>
<gene>
    <name evidence="3" type="ORF">S03H2_02506</name>
</gene>
<evidence type="ECO:0000256" key="2">
    <source>
        <dbReference type="SAM" id="Phobius"/>
    </source>
</evidence>
<accession>X1FY46</accession>
<evidence type="ECO:0000256" key="1">
    <source>
        <dbReference type="ARBA" id="ARBA00010751"/>
    </source>
</evidence>
<evidence type="ECO:0000313" key="3">
    <source>
        <dbReference type="EMBL" id="GAH25698.1"/>
    </source>
</evidence>
<proteinExistence type="inferred from homology"/>
<dbReference type="InterPro" id="IPR035439">
    <property type="entry name" value="UPF0145_dom_sf"/>
</dbReference>
<dbReference type="HAMAP" id="MF_00338">
    <property type="entry name" value="UPF0145"/>
    <property type="match status" value="1"/>
</dbReference>
<dbReference type="PANTHER" id="PTHR34068:SF2">
    <property type="entry name" value="UPF0145 PROTEIN SCO3412"/>
    <property type="match status" value="1"/>
</dbReference>
<name>X1FY46_9ZZZZ</name>
<feature type="transmembrane region" description="Helical" evidence="2">
    <location>
        <begin position="47"/>
        <end position="65"/>
    </location>
</feature>
<feature type="transmembrane region" description="Helical" evidence="2">
    <location>
        <begin position="12"/>
        <end position="35"/>
    </location>
</feature>
<reference evidence="3" key="1">
    <citation type="journal article" date="2014" name="Front. Microbiol.">
        <title>High frequency of phylogenetically diverse reductive dehalogenase-homologous genes in deep subseafloor sedimentary metagenomes.</title>
        <authorList>
            <person name="Kawai M."/>
            <person name="Futagami T."/>
            <person name="Toyoda A."/>
            <person name="Takaki Y."/>
            <person name="Nishi S."/>
            <person name="Hori S."/>
            <person name="Arai W."/>
            <person name="Tsubouchi T."/>
            <person name="Morono Y."/>
            <person name="Uchiyama I."/>
            <person name="Ito T."/>
            <person name="Fujiyama A."/>
            <person name="Inagaki F."/>
            <person name="Takami H."/>
        </authorList>
    </citation>
    <scope>NUCLEOTIDE SEQUENCE</scope>
    <source>
        <strain evidence="3">Expedition CK06-06</strain>
    </source>
</reference>
<protein>
    <submittedName>
        <fullName evidence="3">Uncharacterized protein</fullName>
    </submittedName>
</protein>
<comment type="similarity">
    <text evidence="1">Belongs to the UPF0145 family.</text>
</comment>